<proteinExistence type="predicted"/>
<reference evidence="1 2" key="1">
    <citation type="submission" date="2019-11" db="EMBL/GenBank/DDBJ databases">
        <title>Pedobacter sp. HMF7647 Genome sequencing and assembly.</title>
        <authorList>
            <person name="Kang H."/>
            <person name="Kim H."/>
            <person name="Joh K."/>
        </authorList>
    </citation>
    <scope>NUCLEOTIDE SEQUENCE [LARGE SCALE GENOMIC DNA]</scope>
    <source>
        <strain evidence="1 2">HMF7647</strain>
    </source>
</reference>
<dbReference type="AlphaFoldDB" id="A0A7K1YAY0"/>
<evidence type="ECO:0000313" key="1">
    <source>
        <dbReference type="EMBL" id="MXV51501.1"/>
    </source>
</evidence>
<dbReference type="SUPFAM" id="SSF56176">
    <property type="entry name" value="FAD-binding/transporter-associated domain-like"/>
    <property type="match status" value="1"/>
</dbReference>
<dbReference type="PANTHER" id="PTHR43762:SF1">
    <property type="entry name" value="D-ARABINONO-1,4-LACTONE OXIDASE"/>
    <property type="match status" value="1"/>
</dbReference>
<dbReference type="InterPro" id="IPR010031">
    <property type="entry name" value="FAD_lactone_oxidase-like"/>
</dbReference>
<dbReference type="InterPro" id="IPR016169">
    <property type="entry name" value="FAD-bd_PCMH_sub2"/>
</dbReference>
<dbReference type="EMBL" id="WVHT01000004">
    <property type="protein sequence ID" value="MXV51501.1"/>
    <property type="molecule type" value="Genomic_DNA"/>
</dbReference>
<organism evidence="1 2">
    <name type="scientific">Hufsiella arboris</name>
    <dbReference type="NCBI Taxonomy" id="2695275"/>
    <lineage>
        <taxon>Bacteria</taxon>
        <taxon>Pseudomonadati</taxon>
        <taxon>Bacteroidota</taxon>
        <taxon>Sphingobacteriia</taxon>
        <taxon>Sphingobacteriales</taxon>
        <taxon>Sphingobacteriaceae</taxon>
        <taxon>Hufsiella</taxon>
    </lineage>
</organism>
<dbReference type="Gene3D" id="3.30.465.10">
    <property type="match status" value="1"/>
</dbReference>
<comment type="caution">
    <text evidence="1">The sequence shown here is derived from an EMBL/GenBank/DDBJ whole genome shotgun (WGS) entry which is preliminary data.</text>
</comment>
<accession>A0A7K1YAY0</accession>
<dbReference type="GO" id="GO:0016899">
    <property type="term" value="F:oxidoreductase activity, acting on the CH-OH group of donors, oxygen as acceptor"/>
    <property type="evidence" value="ECO:0007669"/>
    <property type="project" value="InterPro"/>
</dbReference>
<dbReference type="InterPro" id="IPR036318">
    <property type="entry name" value="FAD-bd_PCMH-like_sf"/>
</dbReference>
<dbReference type="RefSeq" id="WP_160844669.1">
    <property type="nucleotide sequence ID" value="NZ_WVHT01000004.1"/>
</dbReference>
<dbReference type="GO" id="GO:0050660">
    <property type="term" value="F:flavin adenine dinucleotide binding"/>
    <property type="evidence" value="ECO:0007669"/>
    <property type="project" value="InterPro"/>
</dbReference>
<keyword evidence="2" id="KW-1185">Reference proteome</keyword>
<gene>
    <name evidence="1" type="ORF">GS399_11015</name>
</gene>
<sequence>MASTIKQAIGSWNTLHENGPFPAKFLHITSLETKANMPSVIDRYNDATIEIRRLLKEAMTKGEGFRAIGSRWSMSHIAHHQDNMQVNANMNIKKAMQADELHPQSAFKPENLFFFQCGNVIKEIHNFLAENGKSLKASGASNGQTIAGCVSTGVHGSALDVGSVQDYVVGLNLIIGPEPDDVVYIERHSKPALTDQFAANIKSRIIRNDDLFNAALVSLGSFGFIHGVVVEAEDRFLLKRYVKRISSVQALELAASLNFGDSPFKIPTETDANGKGIRPYHYKVFINPYVDQSEYVVEMIYKKPYQPGYPDPIPAVKTSIYRDLILLFIKIAEKWDGTIPTLIKLLQKSILPPVDLELTGTLYEIFWDAGYQGPAFACSVGVDHKDSPKALDLLVKLAKEEGPIPGIYAMRFVKQSPATIAFTKFPVTCMIEIDGLLWDAGKNNMISLKQFCTRMIEVLKANNIPFTLHWGKNADWSFPGLAGHMYGGAAEQWKKLRSAILSPEAAKLFSNDFLKDLHLDEYLENEPTVISQPVIV</sequence>
<dbReference type="Proteomes" id="UP000466586">
    <property type="component" value="Unassembled WGS sequence"/>
</dbReference>
<evidence type="ECO:0000313" key="2">
    <source>
        <dbReference type="Proteomes" id="UP000466586"/>
    </source>
</evidence>
<dbReference type="PANTHER" id="PTHR43762">
    <property type="entry name" value="L-GULONOLACTONE OXIDASE"/>
    <property type="match status" value="1"/>
</dbReference>
<protein>
    <submittedName>
        <fullName evidence="1">FAD-linked oxidase</fullName>
    </submittedName>
</protein>
<name>A0A7K1YAY0_9SPHI</name>